<gene>
    <name evidence="1" type="ORF">S06H3_54993</name>
</gene>
<evidence type="ECO:0000313" key="1">
    <source>
        <dbReference type="EMBL" id="GAI55067.1"/>
    </source>
</evidence>
<protein>
    <submittedName>
        <fullName evidence="1">Uncharacterized protein</fullName>
    </submittedName>
</protein>
<name>X1PFJ7_9ZZZZ</name>
<comment type="caution">
    <text evidence="1">The sequence shown here is derived from an EMBL/GenBank/DDBJ whole genome shotgun (WGS) entry which is preliminary data.</text>
</comment>
<sequence>LEEERVLFQSAECPGAASLSVTAPGAIEALTGVEQPEVPYYLKP</sequence>
<dbReference type="EMBL" id="BARV01035217">
    <property type="protein sequence ID" value="GAI55067.1"/>
    <property type="molecule type" value="Genomic_DNA"/>
</dbReference>
<proteinExistence type="predicted"/>
<reference evidence="1" key="1">
    <citation type="journal article" date="2014" name="Front. Microbiol.">
        <title>High frequency of phylogenetically diverse reductive dehalogenase-homologous genes in deep subseafloor sedimentary metagenomes.</title>
        <authorList>
            <person name="Kawai M."/>
            <person name="Futagami T."/>
            <person name="Toyoda A."/>
            <person name="Takaki Y."/>
            <person name="Nishi S."/>
            <person name="Hori S."/>
            <person name="Arai W."/>
            <person name="Tsubouchi T."/>
            <person name="Morono Y."/>
            <person name="Uchiyama I."/>
            <person name="Ito T."/>
            <person name="Fujiyama A."/>
            <person name="Inagaki F."/>
            <person name="Takami H."/>
        </authorList>
    </citation>
    <scope>NUCLEOTIDE SEQUENCE</scope>
    <source>
        <strain evidence="1">Expedition CK06-06</strain>
    </source>
</reference>
<dbReference type="AlphaFoldDB" id="X1PFJ7"/>
<accession>X1PFJ7</accession>
<organism evidence="1">
    <name type="scientific">marine sediment metagenome</name>
    <dbReference type="NCBI Taxonomy" id="412755"/>
    <lineage>
        <taxon>unclassified sequences</taxon>
        <taxon>metagenomes</taxon>
        <taxon>ecological metagenomes</taxon>
    </lineage>
</organism>
<feature type="non-terminal residue" evidence="1">
    <location>
        <position position="1"/>
    </location>
</feature>